<name>H2RN39_TAKRU</name>
<dbReference type="GO" id="GO:0004252">
    <property type="term" value="F:serine-type endopeptidase activity"/>
    <property type="evidence" value="ECO:0007669"/>
    <property type="project" value="UniProtKB-EC"/>
</dbReference>
<evidence type="ECO:0000256" key="5">
    <source>
        <dbReference type="ARBA" id="ARBA00038868"/>
    </source>
</evidence>
<evidence type="ECO:0000256" key="3">
    <source>
        <dbReference type="ARBA" id="ARBA00023157"/>
    </source>
</evidence>
<dbReference type="InterPro" id="IPR043504">
    <property type="entry name" value="Peptidase_S1_PA_chymotrypsin"/>
</dbReference>
<dbReference type="GeneTree" id="ENSGT00940000163484"/>
<sequence length="110" mass="12194">MTIEAHILPPPSSLGHGSEIIGGKEVKPHSMPYMALVRNATHVCGGTLINPKWVLTAAHCEKMTTVALGVHSIKQKKSWQVFRVTHSIPHPAYKVEKKILINDLMLLKVR</sequence>
<dbReference type="FunFam" id="2.40.10.10:FF:000005">
    <property type="entry name" value="Serine protease 37"/>
    <property type="match status" value="1"/>
</dbReference>
<dbReference type="AlphaFoldDB" id="H2RN39"/>
<evidence type="ECO:0000259" key="6">
    <source>
        <dbReference type="PROSITE" id="PS50240"/>
    </source>
</evidence>
<dbReference type="PROSITE" id="PS00134">
    <property type="entry name" value="TRYPSIN_HIS"/>
    <property type="match status" value="1"/>
</dbReference>
<dbReference type="PANTHER" id="PTHR24271">
    <property type="entry name" value="KALLIKREIN-RELATED"/>
    <property type="match status" value="1"/>
</dbReference>
<dbReference type="HOGENOM" id="CLU_006842_1_0_1"/>
<dbReference type="InParanoid" id="H2RN39"/>
<dbReference type="EC" id="3.4.21.4" evidence="5"/>
<dbReference type="PANTHER" id="PTHR24271:SF52">
    <property type="entry name" value="GRANZYME K"/>
    <property type="match status" value="1"/>
</dbReference>
<comment type="subcellular location">
    <subcellularLocation>
        <location evidence="1">Secreted</location>
        <location evidence="1">Extracellular space</location>
    </subcellularLocation>
</comment>
<evidence type="ECO:0000256" key="4">
    <source>
        <dbReference type="ARBA" id="ARBA00036320"/>
    </source>
</evidence>
<dbReference type="GO" id="GO:0005576">
    <property type="term" value="C:extracellular region"/>
    <property type="evidence" value="ECO:0007669"/>
    <property type="project" value="UniProtKB-SubCell"/>
</dbReference>
<evidence type="ECO:0000256" key="2">
    <source>
        <dbReference type="ARBA" id="ARBA00023145"/>
    </source>
</evidence>
<dbReference type="InterPro" id="IPR009003">
    <property type="entry name" value="Peptidase_S1_PA"/>
</dbReference>
<feature type="domain" description="Peptidase S1" evidence="6">
    <location>
        <begin position="20"/>
        <end position="110"/>
    </location>
</feature>
<dbReference type="PROSITE" id="PS50240">
    <property type="entry name" value="TRYPSIN_DOM"/>
    <property type="match status" value="1"/>
</dbReference>
<dbReference type="MEROPS" id="S01.146"/>
<reference evidence="7 8" key="1">
    <citation type="journal article" date="2011" name="Genome Biol. Evol.">
        <title>Integration of the genetic map and genome assembly of fugu facilitates insights into distinct features of genome evolution in teleosts and mammals.</title>
        <authorList>
            <person name="Kai W."/>
            <person name="Kikuchi K."/>
            <person name="Tohari S."/>
            <person name="Chew A.K."/>
            <person name="Tay A."/>
            <person name="Fujiwara A."/>
            <person name="Hosoya S."/>
            <person name="Suetake H."/>
            <person name="Naruse K."/>
            <person name="Brenner S."/>
            <person name="Suzuki Y."/>
            <person name="Venkatesh B."/>
        </authorList>
    </citation>
    <scope>NUCLEOTIDE SEQUENCE [LARGE SCALE GENOMIC DNA]</scope>
</reference>
<organism evidence="7 8">
    <name type="scientific">Takifugu rubripes</name>
    <name type="common">Japanese pufferfish</name>
    <name type="synonym">Fugu rubripes</name>
    <dbReference type="NCBI Taxonomy" id="31033"/>
    <lineage>
        <taxon>Eukaryota</taxon>
        <taxon>Metazoa</taxon>
        <taxon>Chordata</taxon>
        <taxon>Craniata</taxon>
        <taxon>Vertebrata</taxon>
        <taxon>Euteleostomi</taxon>
        <taxon>Actinopterygii</taxon>
        <taxon>Neopterygii</taxon>
        <taxon>Teleostei</taxon>
        <taxon>Neoteleostei</taxon>
        <taxon>Acanthomorphata</taxon>
        <taxon>Eupercaria</taxon>
        <taxon>Tetraodontiformes</taxon>
        <taxon>Tetradontoidea</taxon>
        <taxon>Tetraodontidae</taxon>
        <taxon>Takifugu</taxon>
    </lineage>
</organism>
<accession>H2RN39</accession>
<dbReference type="SUPFAM" id="SSF50494">
    <property type="entry name" value="Trypsin-like serine proteases"/>
    <property type="match status" value="1"/>
</dbReference>
<comment type="catalytic activity">
    <reaction evidence="4">
        <text>Preferential cleavage: Arg-|-Xaa, Lys-|-Xaa.</text>
        <dbReference type="EC" id="3.4.21.4"/>
    </reaction>
</comment>
<dbReference type="InterPro" id="IPR001254">
    <property type="entry name" value="Trypsin_dom"/>
</dbReference>
<reference evidence="7" key="3">
    <citation type="submission" date="2025-09" db="UniProtKB">
        <authorList>
            <consortium name="Ensembl"/>
        </authorList>
    </citation>
    <scope>IDENTIFICATION</scope>
</reference>
<dbReference type="InterPro" id="IPR001314">
    <property type="entry name" value="Peptidase_S1A"/>
</dbReference>
<dbReference type="Ensembl" id="ENSTRUT00000001560.3">
    <property type="protein sequence ID" value="ENSTRUP00000001552.3"/>
    <property type="gene ID" value="ENSTRUG00000000649.3"/>
</dbReference>
<protein>
    <recommendedName>
        <fullName evidence="5">trypsin</fullName>
        <ecNumber evidence="5">3.4.21.4</ecNumber>
    </recommendedName>
</protein>
<reference evidence="7" key="2">
    <citation type="submission" date="2025-08" db="UniProtKB">
        <authorList>
            <consortium name="Ensembl"/>
        </authorList>
    </citation>
    <scope>IDENTIFICATION</scope>
</reference>
<dbReference type="OMA" id="ASIQYIN"/>
<dbReference type="Gene3D" id="2.40.10.10">
    <property type="entry name" value="Trypsin-like serine proteases"/>
    <property type="match status" value="1"/>
</dbReference>
<dbReference type="GO" id="GO:0006508">
    <property type="term" value="P:proteolysis"/>
    <property type="evidence" value="ECO:0007669"/>
    <property type="project" value="InterPro"/>
</dbReference>
<keyword evidence="8" id="KW-1185">Reference proteome</keyword>
<dbReference type="Pfam" id="PF00089">
    <property type="entry name" value="Trypsin"/>
    <property type="match status" value="1"/>
</dbReference>
<keyword evidence="2" id="KW-0865">Zymogen</keyword>
<dbReference type="InterPro" id="IPR018114">
    <property type="entry name" value="TRYPSIN_HIS"/>
</dbReference>
<keyword evidence="3" id="KW-1015">Disulfide bond</keyword>
<evidence type="ECO:0000256" key="1">
    <source>
        <dbReference type="ARBA" id="ARBA00004239"/>
    </source>
</evidence>
<proteinExistence type="predicted"/>
<evidence type="ECO:0000313" key="7">
    <source>
        <dbReference type="Ensembl" id="ENSTRUP00000001552.3"/>
    </source>
</evidence>
<dbReference type="PRINTS" id="PR00722">
    <property type="entry name" value="CHYMOTRYPSIN"/>
</dbReference>
<dbReference type="Proteomes" id="UP000005226">
    <property type="component" value="Chromosome 21"/>
</dbReference>
<evidence type="ECO:0000313" key="8">
    <source>
        <dbReference type="Proteomes" id="UP000005226"/>
    </source>
</evidence>